<sequence length="160" mass="18306">MDRTGTHVPTVSRYDYPLSTERPELLRTKSDKAFTEITLAKMREGDLVNDDLRIHPQSLILQAQIAKDAGRPELADNLRRAAELTQFDDEKKILEFYDAMRPSLANREQMTKVAAELEEKDAPLCAQLVREAIEVYEERNLFRHQNGAGQHPTSTDEDQP</sequence>
<protein>
    <submittedName>
        <fullName evidence="1">Propanediol dehydratase small subunit</fullName>
    </submittedName>
</protein>
<name>A0A1H3Q200_9PSEU</name>
<evidence type="ECO:0000313" key="2">
    <source>
        <dbReference type="Proteomes" id="UP000199529"/>
    </source>
</evidence>
<gene>
    <name evidence="1" type="ORF">SAMN05216215_104539</name>
</gene>
<evidence type="ECO:0000313" key="1">
    <source>
        <dbReference type="EMBL" id="SDZ07524.1"/>
    </source>
</evidence>
<dbReference type="OrthoDB" id="3732589at2"/>
<accession>A0A1H3Q200</accession>
<organism evidence="1 2">
    <name type="scientific">Saccharopolyspora shandongensis</name>
    <dbReference type="NCBI Taxonomy" id="418495"/>
    <lineage>
        <taxon>Bacteria</taxon>
        <taxon>Bacillati</taxon>
        <taxon>Actinomycetota</taxon>
        <taxon>Actinomycetes</taxon>
        <taxon>Pseudonocardiales</taxon>
        <taxon>Pseudonocardiaceae</taxon>
        <taxon>Saccharopolyspora</taxon>
    </lineage>
</organism>
<dbReference type="Gene3D" id="1.10.1510.20">
    <property type="entry name" value="Propanediol/glycerol dehydratase, small subunit"/>
    <property type="match status" value="1"/>
</dbReference>
<dbReference type="EMBL" id="FNOK01000045">
    <property type="protein sequence ID" value="SDZ07524.1"/>
    <property type="molecule type" value="Genomic_DNA"/>
</dbReference>
<dbReference type="InterPro" id="IPR036091">
    <property type="entry name" value="Prodiol/glycerol_DeHase__sf_su"/>
</dbReference>
<dbReference type="Proteomes" id="UP000199529">
    <property type="component" value="Unassembled WGS sequence"/>
</dbReference>
<reference evidence="2" key="1">
    <citation type="submission" date="2016-10" db="EMBL/GenBank/DDBJ databases">
        <authorList>
            <person name="Varghese N."/>
            <person name="Submissions S."/>
        </authorList>
    </citation>
    <scope>NUCLEOTIDE SEQUENCE [LARGE SCALE GENOMIC DNA]</scope>
    <source>
        <strain evidence="2">CGMCC 4.3530</strain>
    </source>
</reference>
<dbReference type="SUPFAM" id="SSF47148">
    <property type="entry name" value="Diol dehydratase, gamma subunit"/>
    <property type="match status" value="1"/>
</dbReference>
<dbReference type="InterPro" id="IPR003207">
    <property type="entry name" value="Ppandiol/glycerol_DeHydtase_su"/>
</dbReference>
<keyword evidence="2" id="KW-1185">Reference proteome</keyword>
<dbReference type="AlphaFoldDB" id="A0A1H3Q200"/>
<proteinExistence type="predicted"/>
<dbReference type="STRING" id="418495.SAMN05216215_104539"/>
<dbReference type="Pfam" id="PF02287">
    <property type="entry name" value="Dehydratase_SU"/>
    <property type="match status" value="1"/>
</dbReference>